<evidence type="ECO:0000256" key="6">
    <source>
        <dbReference type="ARBA" id="ARBA00022448"/>
    </source>
</evidence>
<dbReference type="InterPro" id="IPR047857">
    <property type="entry name" value="Snurportin1_C"/>
</dbReference>
<evidence type="ECO:0000256" key="10">
    <source>
        <dbReference type="SAM" id="MobiDB-lite"/>
    </source>
</evidence>
<feature type="domain" description="Snurportin-1 N-terminal" evidence="11">
    <location>
        <begin position="168"/>
        <end position="198"/>
    </location>
</feature>
<keyword evidence="6" id="KW-0813">Transport</keyword>
<feature type="region of interest" description="Disordered" evidence="10">
    <location>
        <begin position="198"/>
        <end position="335"/>
    </location>
</feature>
<evidence type="ECO:0000256" key="3">
    <source>
        <dbReference type="ARBA" id="ARBA00004496"/>
    </source>
</evidence>
<feature type="region of interest" description="Disordered" evidence="10">
    <location>
        <begin position="1"/>
        <end position="36"/>
    </location>
</feature>
<dbReference type="Gene3D" id="3.30.470.30">
    <property type="entry name" value="DNA ligase/mRNA capping enzyme"/>
    <property type="match status" value="3"/>
</dbReference>
<evidence type="ECO:0000313" key="13">
    <source>
        <dbReference type="EMBL" id="KAG0325587.1"/>
    </source>
</evidence>
<feature type="region of interest" description="Disordered" evidence="10">
    <location>
        <begin position="509"/>
        <end position="540"/>
    </location>
</feature>
<evidence type="ECO:0000313" key="14">
    <source>
        <dbReference type="Proteomes" id="UP000738325"/>
    </source>
</evidence>
<dbReference type="GO" id="GO:0005737">
    <property type="term" value="C:cytoplasm"/>
    <property type="evidence" value="ECO:0007669"/>
    <property type="project" value="UniProtKB-SubCell"/>
</dbReference>
<keyword evidence="9" id="KW-0539">Nucleus</keyword>
<comment type="function">
    <text evidence="1">Functions as an U snRNP-specific nuclear import adapter. Involved in the trimethylguanosine (m3G)-cap-dependent nuclear import of U snRNPs. Binds specifically to the terminal m3G-cap U snRNAs.</text>
</comment>
<dbReference type="PANTHER" id="PTHR13403">
    <property type="entry name" value="SNURPORTIN1 RNUT1 PROTEIN RNA, U TRANSPORTER 1"/>
    <property type="match status" value="1"/>
</dbReference>
<dbReference type="CDD" id="cd09232">
    <property type="entry name" value="Snurportin-1_C"/>
    <property type="match status" value="1"/>
</dbReference>
<dbReference type="InterPro" id="IPR017336">
    <property type="entry name" value="Snurportin-1"/>
</dbReference>
<evidence type="ECO:0000256" key="7">
    <source>
        <dbReference type="ARBA" id="ARBA00022490"/>
    </source>
</evidence>
<feature type="compositionally biased region" description="Basic residues" evidence="10">
    <location>
        <begin position="314"/>
        <end position="331"/>
    </location>
</feature>
<evidence type="ECO:0000256" key="2">
    <source>
        <dbReference type="ARBA" id="ARBA00004123"/>
    </source>
</evidence>
<comment type="subcellular location">
    <subcellularLocation>
        <location evidence="3">Cytoplasm</location>
    </subcellularLocation>
    <subcellularLocation>
        <location evidence="2">Nucleus</location>
    </subcellularLocation>
</comment>
<feature type="compositionally biased region" description="Acidic residues" evidence="10">
    <location>
        <begin position="218"/>
        <end position="242"/>
    </location>
</feature>
<dbReference type="PANTHER" id="PTHR13403:SF6">
    <property type="entry name" value="SNURPORTIN-1"/>
    <property type="match status" value="1"/>
</dbReference>
<dbReference type="GO" id="GO:0003723">
    <property type="term" value="F:RNA binding"/>
    <property type="evidence" value="ECO:0007669"/>
    <property type="project" value="UniProtKB-KW"/>
</dbReference>
<evidence type="ECO:0000256" key="8">
    <source>
        <dbReference type="ARBA" id="ARBA00022884"/>
    </source>
</evidence>
<evidence type="ECO:0000259" key="11">
    <source>
        <dbReference type="Pfam" id="PF11538"/>
    </source>
</evidence>
<gene>
    <name evidence="13" type="ORF">BGZ99_000413</name>
</gene>
<dbReference type="GO" id="GO:0005634">
    <property type="term" value="C:nucleus"/>
    <property type="evidence" value="ECO:0007669"/>
    <property type="project" value="UniProtKB-SubCell"/>
</dbReference>
<name>A0A9P6RQJ0_9FUNG</name>
<keyword evidence="7" id="KW-0963">Cytoplasm</keyword>
<dbReference type="SUPFAM" id="SSF56091">
    <property type="entry name" value="DNA ligase/mRNA capping enzyme, catalytic domain"/>
    <property type="match status" value="1"/>
</dbReference>
<comment type="caution">
    <text evidence="13">The sequence shown here is derived from an EMBL/GenBank/DDBJ whole genome shotgun (WGS) entry which is preliminary data.</text>
</comment>
<evidence type="ECO:0000256" key="1">
    <source>
        <dbReference type="ARBA" id="ARBA00003975"/>
    </source>
</evidence>
<feature type="domain" description="Snurportin-1 m3G cap-binding" evidence="12">
    <location>
        <begin position="339"/>
        <end position="462"/>
    </location>
</feature>
<organism evidence="13 14">
    <name type="scientific">Dissophora globulifera</name>
    <dbReference type="NCBI Taxonomy" id="979702"/>
    <lineage>
        <taxon>Eukaryota</taxon>
        <taxon>Fungi</taxon>
        <taxon>Fungi incertae sedis</taxon>
        <taxon>Mucoromycota</taxon>
        <taxon>Mortierellomycotina</taxon>
        <taxon>Mortierellomycetes</taxon>
        <taxon>Mortierellales</taxon>
        <taxon>Mortierellaceae</taxon>
        <taxon>Dissophora</taxon>
    </lineage>
</organism>
<evidence type="ECO:0000256" key="4">
    <source>
        <dbReference type="ARBA" id="ARBA00007540"/>
    </source>
</evidence>
<comment type="similarity">
    <text evidence="4">Belongs to the snurportin family.</text>
</comment>
<accession>A0A9P6RQJ0</accession>
<sequence>MSNGRSSNSGHSSSSRSNNTDRIRNDAILPPPPDAATILLKGTTTTATTTANTATATTAAAPSSAAIINSGTNNSYFHASQQTGIASHASTATSLTTTMTVPSMSSSVAATSLATTTPSASGSTAHVSQKTVEALGDWLLKSATVQSLPAAQQERRKQSHKSGALINKTMKQSQEERRKLALAEQAKKRYQFTNHARKLALFASGQPSDGSPGSDTDYSQDDDDDDDEEDDDDDDNDNDEDDDNRKAGKSKKKKRGRKQDPTSATGRDADDEATVPRPSGMATAAQKRRLSSGSETDGDSSRKLDRAGDMLSPKKPRLLKKHSPKISRSKKDRNPFRDQMMIPEAMTDIPSDLDTSYYIVPLPIGHRCFVISADGKTTARLPSGQLLVAAFDSCLPAGSSQYRGNRRSDYCILDCVYSSVTRTFWTLDIMCWRGHPVYECETEFRFWWLRGKLAEIESLQAKWVAKQTREWEQEVAKKKQKRARQVQRRKEKAAAAAMDIVLAETFDNAAHEGSDDGDDEAGTESMDYGEGTRSMTGGRNYTPPRKFWPIVFTPLPYFNASIDLVRLLAESMCQHSPSLSLTALPDATESGIVPSTTLSATSGTGTQGSLPPIAASSLLPTFVSPSKLAPATSFSKKTTSLTAMPAIDSGCSNVDRNNVASSSTLGTMALSGEIATAASLFPAHDATQKVRQDQTLAFERAAGLVFFNKKTMYVLGTTPLCGWVTMEQIGDVFFDEEGGIGPVPGTRAVEGREVEMEDALERIRI</sequence>
<dbReference type="EMBL" id="JAAAIP010000108">
    <property type="protein sequence ID" value="KAG0325587.1"/>
    <property type="molecule type" value="Genomic_DNA"/>
</dbReference>
<dbReference type="InterPro" id="IPR024721">
    <property type="entry name" value="Snurportin-1_N"/>
</dbReference>
<protein>
    <recommendedName>
        <fullName evidence="5">Snurportin-1</fullName>
    </recommendedName>
</protein>
<dbReference type="GO" id="GO:0061015">
    <property type="term" value="P:snRNA import into nucleus"/>
    <property type="evidence" value="ECO:0007669"/>
    <property type="project" value="InterPro"/>
</dbReference>
<reference evidence="13" key="1">
    <citation type="journal article" date="2020" name="Fungal Divers.">
        <title>Resolving the Mortierellaceae phylogeny through synthesis of multi-gene phylogenetics and phylogenomics.</title>
        <authorList>
            <person name="Vandepol N."/>
            <person name="Liber J."/>
            <person name="Desiro A."/>
            <person name="Na H."/>
            <person name="Kennedy M."/>
            <person name="Barry K."/>
            <person name="Grigoriev I.V."/>
            <person name="Miller A.N."/>
            <person name="O'Donnell K."/>
            <person name="Stajich J.E."/>
            <person name="Bonito G."/>
        </authorList>
    </citation>
    <scope>NUCLEOTIDE SEQUENCE</scope>
    <source>
        <strain evidence="13">REB-010B</strain>
    </source>
</reference>
<feature type="region of interest" description="Disordered" evidence="10">
    <location>
        <begin position="149"/>
        <end position="179"/>
    </location>
</feature>
<dbReference type="OrthoDB" id="10003593at2759"/>
<feature type="compositionally biased region" description="Basic and acidic residues" evidence="10">
    <location>
        <begin position="299"/>
        <end position="308"/>
    </location>
</feature>
<keyword evidence="14" id="KW-1185">Reference proteome</keyword>
<feature type="compositionally biased region" description="Low complexity" evidence="10">
    <location>
        <begin position="1"/>
        <end position="18"/>
    </location>
</feature>
<proteinExistence type="inferred from homology"/>
<dbReference type="Proteomes" id="UP000738325">
    <property type="component" value="Unassembled WGS sequence"/>
</dbReference>
<evidence type="ECO:0000256" key="5">
    <source>
        <dbReference type="ARBA" id="ARBA00016034"/>
    </source>
</evidence>
<dbReference type="AlphaFoldDB" id="A0A9P6RQJ0"/>
<evidence type="ECO:0000259" key="12">
    <source>
        <dbReference type="Pfam" id="PF21974"/>
    </source>
</evidence>
<feature type="compositionally biased region" description="Low complexity" evidence="10">
    <location>
        <begin position="204"/>
        <end position="217"/>
    </location>
</feature>
<dbReference type="Pfam" id="PF21974">
    <property type="entry name" value="SPN1_m3Gcap_bd"/>
    <property type="match status" value="1"/>
</dbReference>
<dbReference type="Pfam" id="PF11538">
    <property type="entry name" value="Snurportin1"/>
    <property type="match status" value="1"/>
</dbReference>
<keyword evidence="8" id="KW-0694">RNA-binding</keyword>
<evidence type="ECO:0000256" key="9">
    <source>
        <dbReference type="ARBA" id="ARBA00023242"/>
    </source>
</evidence>
<feature type="compositionally biased region" description="Basic residues" evidence="10">
    <location>
        <begin position="247"/>
        <end position="257"/>
    </location>
</feature>